<sequence length="375" mass="41853">MASIMSQAQLNRLYGDKLLDYLLDVADSVERLGKEEDPTDQDLIFENIPKGDPNKRIRWGSDKDIDRKQITLRLSVHLGFAKGFLPTIQDGANLVRALKFPLHCGEKINTPLVKKFATMIGQVVDPVKLGPGFVVEDLDKRQGLKRLMVTEETALCVEDRRFHHSALGLIAFPTSSAKRAHRNDLRLDIRRSVLGVDAWVAKVMQELRKHGHLQLAQVPHQFYVDEDVSESDGEDFDEEEESDGQFGSAEDSDDEEDMPGQHARRSSGAAPVHGGTAAPLRLSARQHLAWSEDVTNLRARRSNGTTARASQGTAAPPRLNARQHHEWLLDLQQMQDIVHCAQTTNVPAQHLLAARGFGDTQELLASLRRLRLAGR</sequence>
<feature type="region of interest" description="Disordered" evidence="1">
    <location>
        <begin position="293"/>
        <end position="317"/>
    </location>
</feature>
<evidence type="ECO:0000256" key="1">
    <source>
        <dbReference type="SAM" id="MobiDB-lite"/>
    </source>
</evidence>
<organism evidence="2 3">
    <name type="scientific">Lecanosticta acicola</name>
    <dbReference type="NCBI Taxonomy" id="111012"/>
    <lineage>
        <taxon>Eukaryota</taxon>
        <taxon>Fungi</taxon>
        <taxon>Dikarya</taxon>
        <taxon>Ascomycota</taxon>
        <taxon>Pezizomycotina</taxon>
        <taxon>Dothideomycetes</taxon>
        <taxon>Dothideomycetidae</taxon>
        <taxon>Mycosphaerellales</taxon>
        <taxon>Mycosphaerellaceae</taxon>
        <taxon>Lecanosticta</taxon>
    </lineage>
</organism>
<feature type="region of interest" description="Disordered" evidence="1">
    <location>
        <begin position="227"/>
        <end position="275"/>
    </location>
</feature>
<dbReference type="Proteomes" id="UP001296104">
    <property type="component" value="Unassembled WGS sequence"/>
</dbReference>
<dbReference type="AlphaFoldDB" id="A0AAI8Z5B3"/>
<gene>
    <name evidence="2" type="ORF">LECACI_7A007860</name>
</gene>
<feature type="compositionally biased region" description="Polar residues" evidence="1">
    <location>
        <begin position="302"/>
        <end position="313"/>
    </location>
</feature>
<comment type="caution">
    <text evidence="2">The sequence shown here is derived from an EMBL/GenBank/DDBJ whole genome shotgun (WGS) entry which is preliminary data.</text>
</comment>
<protein>
    <submittedName>
        <fullName evidence="2">Uncharacterized protein</fullName>
    </submittedName>
</protein>
<evidence type="ECO:0000313" key="2">
    <source>
        <dbReference type="EMBL" id="CAK4032702.1"/>
    </source>
</evidence>
<reference evidence="2" key="1">
    <citation type="submission" date="2023-11" db="EMBL/GenBank/DDBJ databases">
        <authorList>
            <person name="Alioto T."/>
            <person name="Alioto T."/>
            <person name="Gomez Garrido J."/>
        </authorList>
    </citation>
    <scope>NUCLEOTIDE SEQUENCE</scope>
</reference>
<name>A0AAI8Z5B3_9PEZI</name>
<feature type="compositionally biased region" description="Acidic residues" evidence="1">
    <location>
        <begin position="227"/>
        <end position="243"/>
    </location>
</feature>
<dbReference type="EMBL" id="CAVMBE010000068">
    <property type="protein sequence ID" value="CAK4032702.1"/>
    <property type="molecule type" value="Genomic_DNA"/>
</dbReference>
<keyword evidence="3" id="KW-1185">Reference proteome</keyword>
<accession>A0AAI8Z5B3</accession>
<proteinExistence type="predicted"/>
<evidence type="ECO:0000313" key="3">
    <source>
        <dbReference type="Proteomes" id="UP001296104"/>
    </source>
</evidence>